<dbReference type="EMBL" id="CP003123">
    <property type="protein sequence ID" value="AGF74247.1"/>
    <property type="molecule type" value="Genomic_DNA"/>
</dbReference>
<dbReference type="OrthoDB" id="8454302at2"/>
<accession>M1NXP3</accession>
<sequence>MLLHQFLKKIFLVGAIICALCSIFANHTVAQMPNAHSIPAPQTYGAWTKICSLPPGTPNMQCEAVQDVRTQDRRDITFRIAFYKLPGNKGTLMRVFAPILVELRPGILIKIDGKDIGKITYRRCLNNVCIAEALLKEDMLKHFLEGKTAIYSVFTTPEKGIGGLVDLNGLSDAYSALPM</sequence>
<proteinExistence type="predicted"/>
<gene>
    <name evidence="2" type="ordered locus">BAnh1_03650</name>
</gene>
<name>M1NXP3_BARAA</name>
<keyword evidence="3" id="KW-1185">Reference proteome</keyword>
<dbReference type="Pfam" id="PF06776">
    <property type="entry name" value="IalB"/>
    <property type="match status" value="1"/>
</dbReference>
<dbReference type="RefSeq" id="WP_015397755.1">
    <property type="nucleotide sequence ID" value="NC_020300.1"/>
</dbReference>
<reference evidence="2 3" key="1">
    <citation type="journal article" date="2013" name="PLoS Genet.">
        <title>A gene transfer agent and a dynamic repertoire of secretion systems hold the keys to the explosive radiation of the emerging pathogen Bartonella.</title>
        <authorList>
            <person name="Guy L."/>
            <person name="Nystedt B."/>
            <person name="Toft C."/>
            <person name="Zaremba-Niedzwiedzka K."/>
            <person name="Berglund E.C."/>
            <person name="Granberg F."/>
            <person name="Naslund K."/>
            <person name="Eriksson A.S."/>
            <person name="Andersson S.G."/>
        </authorList>
    </citation>
    <scope>NUCLEOTIDE SEQUENCE [LARGE SCALE GENOMIC DNA]</scope>
    <source>
        <strain evidence="2 3">Aust/NH1</strain>
    </source>
</reference>
<evidence type="ECO:0000313" key="3">
    <source>
        <dbReference type="Proteomes" id="UP000011729"/>
    </source>
</evidence>
<dbReference type="InterPro" id="IPR038696">
    <property type="entry name" value="IalB_sf"/>
</dbReference>
<dbReference type="STRING" id="1094489.BAnh1_03650"/>
<dbReference type="PATRIC" id="fig|1094489.3.peg.451"/>
<dbReference type="AlphaFoldDB" id="M1NXP3"/>
<evidence type="ECO:0000256" key="1">
    <source>
        <dbReference type="SAM" id="SignalP"/>
    </source>
</evidence>
<organism evidence="2 3">
    <name type="scientific">Bartonella australis (strain Aust/NH1)</name>
    <dbReference type="NCBI Taxonomy" id="1094489"/>
    <lineage>
        <taxon>Bacteria</taxon>
        <taxon>Pseudomonadati</taxon>
        <taxon>Pseudomonadota</taxon>
        <taxon>Alphaproteobacteria</taxon>
        <taxon>Hyphomicrobiales</taxon>
        <taxon>Bartonellaceae</taxon>
        <taxon>Bartonella</taxon>
    </lineage>
</organism>
<dbReference type="Proteomes" id="UP000011729">
    <property type="component" value="Chromosome"/>
</dbReference>
<evidence type="ECO:0000313" key="2">
    <source>
        <dbReference type="EMBL" id="AGF74247.1"/>
    </source>
</evidence>
<dbReference type="InterPro" id="IPR010642">
    <property type="entry name" value="Invasion_prot_B"/>
</dbReference>
<feature type="signal peptide" evidence="1">
    <location>
        <begin position="1"/>
        <end position="30"/>
    </location>
</feature>
<dbReference type="Gene3D" id="2.60.40.1880">
    <property type="entry name" value="Invasion associated locus B (IalB) protein"/>
    <property type="match status" value="1"/>
</dbReference>
<protein>
    <submittedName>
        <fullName evidence="2">Invasion associated locus B family protein</fullName>
    </submittedName>
</protein>
<dbReference type="eggNOG" id="COG5342">
    <property type="taxonomic scope" value="Bacteria"/>
</dbReference>
<dbReference type="HOGENOM" id="CLU_096085_0_1_5"/>
<dbReference type="KEGG" id="baus:BAnh1_03650"/>
<feature type="chain" id="PRO_5004016174" evidence="1">
    <location>
        <begin position="31"/>
        <end position="179"/>
    </location>
</feature>
<keyword evidence="1" id="KW-0732">Signal</keyword>